<name>A0A2N7WJK0_9BURK</name>
<dbReference type="GO" id="GO:0003677">
    <property type="term" value="F:DNA binding"/>
    <property type="evidence" value="ECO:0007669"/>
    <property type="project" value="InterPro"/>
</dbReference>
<comment type="caution">
    <text evidence="1">The sequence shown here is derived from an EMBL/GenBank/DDBJ whole genome shotgun (WGS) entry which is preliminary data.</text>
</comment>
<dbReference type="Pfam" id="PF01527">
    <property type="entry name" value="HTH_Tnp_1"/>
    <property type="match status" value="1"/>
</dbReference>
<sequence length="137" mass="14299">AAGKRKFDAEGKRKLIDACLQPGASIAGLALKAGVNANQLHKWIQLRERANATAATASVEPLPSAFVPIVTVGEVAPVRMNPEPVSVRRSSHGYESAKTATPARLSAQLPNGVTLQLECAAHDGALVRAMIEALGVN</sequence>
<dbReference type="AlphaFoldDB" id="A0A2N7WJK0"/>
<reference evidence="1 2" key="1">
    <citation type="submission" date="2018-01" db="EMBL/GenBank/DDBJ databases">
        <title>Whole genome analyses suggest that Burkholderia sensu lato contains two further novel genera in the rhizoxinica-symbiotica group Mycetohabitans gen. nov., and Trinickia gen. nov.: implications for the evolution of diazotrophy and nodulation in the Burkholderiaceae.</title>
        <authorList>
            <person name="Estrada-de los Santos P."/>
            <person name="Palmer M."/>
            <person name="Chavez-Ramirez B."/>
            <person name="Beukes C."/>
            <person name="Steenkamp E.T."/>
            <person name="Hirsch A.M."/>
            <person name="Manyaka P."/>
            <person name="Maluk M."/>
            <person name="Lafos M."/>
            <person name="Crook M."/>
            <person name="Gross E."/>
            <person name="Simon M.F."/>
            <person name="Bueno dos Reis Junior F."/>
            <person name="Poole P.S."/>
            <person name="Venter S.N."/>
            <person name="James E.K."/>
        </authorList>
    </citation>
    <scope>NUCLEOTIDE SEQUENCE [LARGE SCALE GENOMIC DNA]</scope>
    <source>
        <strain evidence="1 2">JPY 581</strain>
    </source>
</reference>
<evidence type="ECO:0008006" key="3">
    <source>
        <dbReference type="Google" id="ProtNLM"/>
    </source>
</evidence>
<dbReference type="GO" id="GO:0006313">
    <property type="term" value="P:DNA transposition"/>
    <property type="evidence" value="ECO:0007669"/>
    <property type="project" value="InterPro"/>
</dbReference>
<accession>A0A2N7WJK0</accession>
<dbReference type="GO" id="GO:0004803">
    <property type="term" value="F:transposase activity"/>
    <property type="evidence" value="ECO:0007669"/>
    <property type="project" value="InterPro"/>
</dbReference>
<feature type="non-terminal residue" evidence="1">
    <location>
        <position position="1"/>
    </location>
</feature>
<gene>
    <name evidence="1" type="ORF">C0Z20_30795</name>
</gene>
<protein>
    <recommendedName>
        <fullName evidence="3">Transposase</fullName>
    </recommendedName>
</protein>
<dbReference type="InterPro" id="IPR002514">
    <property type="entry name" value="Transposase_8"/>
</dbReference>
<dbReference type="Proteomes" id="UP000235777">
    <property type="component" value="Unassembled WGS sequence"/>
</dbReference>
<organism evidence="1 2">
    <name type="scientific">Trinickia symbiotica</name>
    <dbReference type="NCBI Taxonomy" id="863227"/>
    <lineage>
        <taxon>Bacteria</taxon>
        <taxon>Pseudomonadati</taxon>
        <taxon>Pseudomonadota</taxon>
        <taxon>Betaproteobacteria</taxon>
        <taxon>Burkholderiales</taxon>
        <taxon>Burkholderiaceae</taxon>
        <taxon>Trinickia</taxon>
    </lineage>
</organism>
<dbReference type="RefSeq" id="WP_102607426.1">
    <property type="nucleotide sequence ID" value="NZ_PNYC01000044.1"/>
</dbReference>
<dbReference type="InterPro" id="IPR009057">
    <property type="entry name" value="Homeodomain-like_sf"/>
</dbReference>
<evidence type="ECO:0000313" key="2">
    <source>
        <dbReference type="Proteomes" id="UP000235777"/>
    </source>
</evidence>
<keyword evidence="2" id="KW-1185">Reference proteome</keyword>
<proteinExistence type="predicted"/>
<dbReference type="SUPFAM" id="SSF46689">
    <property type="entry name" value="Homeodomain-like"/>
    <property type="match status" value="1"/>
</dbReference>
<evidence type="ECO:0000313" key="1">
    <source>
        <dbReference type="EMBL" id="PMS29629.1"/>
    </source>
</evidence>
<dbReference type="NCBIfam" id="NF047595">
    <property type="entry name" value="IS66_ISRel24_TnpA"/>
    <property type="match status" value="1"/>
</dbReference>
<dbReference type="EMBL" id="PNYC01000044">
    <property type="protein sequence ID" value="PMS29629.1"/>
    <property type="molecule type" value="Genomic_DNA"/>
</dbReference>